<dbReference type="InterPro" id="IPR051400">
    <property type="entry name" value="HAD-like_hydrolase"/>
</dbReference>
<dbReference type="InterPro" id="IPR023198">
    <property type="entry name" value="PGP-like_dom2"/>
</dbReference>
<reference evidence="3 4" key="1">
    <citation type="submission" date="2020-07" db="EMBL/GenBank/DDBJ databases">
        <authorList>
            <person name="Feng H."/>
        </authorList>
    </citation>
    <scope>NUCLEOTIDE SEQUENCE [LARGE SCALE GENOMIC DNA]</scope>
    <source>
        <strain evidence="4">s-10</strain>
    </source>
</reference>
<evidence type="ECO:0000256" key="2">
    <source>
        <dbReference type="ARBA" id="ARBA00022842"/>
    </source>
</evidence>
<dbReference type="SFLD" id="SFLDS00003">
    <property type="entry name" value="Haloacid_Dehalogenase"/>
    <property type="match status" value="1"/>
</dbReference>
<sequence>MAWFIFDLDDTLLITSAIYEKARKEFAQTLIDAGVEQSPEEIIQLLNKIDWENRKTLDVSKERLVISMFQTYCILMNRHGLKVEDEARDVFAAIMQKVYNHRYRLVWSARKVLTEMKNRGHRLILYTRGDEDLQKRKIKEARLNEFFERIFIVSRKSVQQLETILHSVGIQPEEAWGVGDEILTDVEHSLTLGMKVIRVWGYHEHEPATLPESDRLHNIKSLVHILPLLDQIEQIEKKGEAR</sequence>
<name>A0A7W1WN52_9BACL</name>
<comment type="caution">
    <text evidence="3">The sequence shown here is derived from an EMBL/GenBank/DDBJ whole genome shotgun (WGS) entry which is preliminary data.</text>
</comment>
<dbReference type="AlphaFoldDB" id="A0A7W1WN52"/>
<dbReference type="InterPro" id="IPR023214">
    <property type="entry name" value="HAD_sf"/>
</dbReference>
<dbReference type="SFLD" id="SFLDG01129">
    <property type="entry name" value="C1.5:_HAD__Beta-PGM__Phosphata"/>
    <property type="match status" value="1"/>
</dbReference>
<dbReference type="InterPro" id="IPR041492">
    <property type="entry name" value="HAD_2"/>
</dbReference>
<dbReference type="Gene3D" id="3.40.50.1000">
    <property type="entry name" value="HAD superfamily/HAD-like"/>
    <property type="match status" value="1"/>
</dbReference>
<gene>
    <name evidence="3" type="ORF">H1191_01480</name>
</gene>
<dbReference type="Pfam" id="PF13419">
    <property type="entry name" value="HAD_2"/>
    <property type="match status" value="1"/>
</dbReference>
<accession>A0A7W1WN52</accession>
<proteinExistence type="predicted"/>
<dbReference type="EMBL" id="JACEIQ010000001">
    <property type="protein sequence ID" value="MBA4492985.1"/>
    <property type="molecule type" value="Genomic_DNA"/>
</dbReference>
<organism evidence="3 4">
    <name type="scientific">Paenactinomyces guangxiensis</name>
    <dbReference type="NCBI Taxonomy" id="1490290"/>
    <lineage>
        <taxon>Bacteria</taxon>
        <taxon>Bacillati</taxon>
        <taxon>Bacillota</taxon>
        <taxon>Bacilli</taxon>
        <taxon>Bacillales</taxon>
        <taxon>Thermoactinomycetaceae</taxon>
        <taxon>Paenactinomyces</taxon>
    </lineage>
</organism>
<dbReference type="Proteomes" id="UP000535491">
    <property type="component" value="Unassembled WGS sequence"/>
</dbReference>
<protein>
    <submittedName>
        <fullName evidence="3">HAD hydrolase-like protein</fullName>
    </submittedName>
</protein>
<evidence type="ECO:0000256" key="1">
    <source>
        <dbReference type="ARBA" id="ARBA00022801"/>
    </source>
</evidence>
<dbReference type="SUPFAM" id="SSF56784">
    <property type="entry name" value="HAD-like"/>
    <property type="match status" value="1"/>
</dbReference>
<dbReference type="Gene3D" id="1.10.150.240">
    <property type="entry name" value="Putative phosphatase, domain 2"/>
    <property type="match status" value="1"/>
</dbReference>
<dbReference type="PANTHER" id="PTHR46470">
    <property type="entry name" value="N-ACYLNEURAMINATE-9-PHOSPHATASE"/>
    <property type="match status" value="1"/>
</dbReference>
<keyword evidence="4" id="KW-1185">Reference proteome</keyword>
<dbReference type="InterPro" id="IPR036412">
    <property type="entry name" value="HAD-like_sf"/>
</dbReference>
<keyword evidence="1 3" id="KW-0378">Hydrolase</keyword>
<evidence type="ECO:0000313" key="3">
    <source>
        <dbReference type="EMBL" id="MBA4492985.1"/>
    </source>
</evidence>
<dbReference type="GO" id="GO:0016787">
    <property type="term" value="F:hydrolase activity"/>
    <property type="evidence" value="ECO:0007669"/>
    <property type="project" value="UniProtKB-KW"/>
</dbReference>
<evidence type="ECO:0000313" key="4">
    <source>
        <dbReference type="Proteomes" id="UP000535491"/>
    </source>
</evidence>
<keyword evidence="2" id="KW-0460">Magnesium</keyword>
<dbReference type="RefSeq" id="WP_181750205.1">
    <property type="nucleotide sequence ID" value="NZ_JACEIQ010000001.1"/>
</dbReference>